<gene>
    <name evidence="2" type="ORF">FHW12_001731</name>
</gene>
<feature type="compositionally biased region" description="Basic residues" evidence="1">
    <location>
        <begin position="37"/>
        <end position="47"/>
    </location>
</feature>
<dbReference type="AlphaFoldDB" id="A0A839ESU2"/>
<feature type="compositionally biased region" description="Basic residues" evidence="1">
    <location>
        <begin position="1"/>
        <end position="16"/>
    </location>
</feature>
<keyword evidence="3" id="KW-1185">Reference proteome</keyword>
<sequence>MRTRRRVGPRRPGGRHGRAEAARAKSRVTVRPLAVGRSRRGQRGGRVRRSDAPLRSWALHPNRRGHPGKSTGRRRGVERQDKCSNLPEPPFIRRARNSARQARRSKRPTQDPSLRAPNSKAGARISNARASDANVGASISKCRAPRPSFRAPNSKVRAPGAAHRARNAKCQAPCPYPRSRNPISRVERSRRRATSADAAHERARAGVPHSAKGRARQRPGAQGRDAPGTASSHPLRSWFQMREPLHPLPAACCAALRHGPIPRSTKRLKARWKSA</sequence>
<feature type="compositionally biased region" description="Basic residues" evidence="1">
    <location>
        <begin position="93"/>
        <end position="107"/>
    </location>
</feature>
<feature type="compositionally biased region" description="Basic residues" evidence="1">
    <location>
        <begin position="61"/>
        <end position="74"/>
    </location>
</feature>
<proteinExistence type="predicted"/>
<accession>A0A839ESU2</accession>
<evidence type="ECO:0000313" key="2">
    <source>
        <dbReference type="EMBL" id="MBA8887517.1"/>
    </source>
</evidence>
<dbReference type="Proteomes" id="UP000550401">
    <property type="component" value="Unassembled WGS sequence"/>
</dbReference>
<name>A0A839ESU2_9GAMM</name>
<comment type="caution">
    <text evidence="2">The sequence shown here is derived from an EMBL/GenBank/DDBJ whole genome shotgun (WGS) entry which is preliminary data.</text>
</comment>
<evidence type="ECO:0000313" key="3">
    <source>
        <dbReference type="Proteomes" id="UP000550401"/>
    </source>
</evidence>
<dbReference type="EMBL" id="JACGXL010000002">
    <property type="protein sequence ID" value="MBA8887517.1"/>
    <property type="molecule type" value="Genomic_DNA"/>
</dbReference>
<protein>
    <submittedName>
        <fullName evidence="2">Uncharacterized protein</fullName>
    </submittedName>
</protein>
<organism evidence="2 3">
    <name type="scientific">Dokdonella fugitiva</name>
    <dbReference type="NCBI Taxonomy" id="328517"/>
    <lineage>
        <taxon>Bacteria</taxon>
        <taxon>Pseudomonadati</taxon>
        <taxon>Pseudomonadota</taxon>
        <taxon>Gammaproteobacteria</taxon>
        <taxon>Lysobacterales</taxon>
        <taxon>Rhodanobacteraceae</taxon>
        <taxon>Dokdonella</taxon>
    </lineage>
</organism>
<evidence type="ECO:0000256" key="1">
    <source>
        <dbReference type="SAM" id="MobiDB-lite"/>
    </source>
</evidence>
<feature type="region of interest" description="Disordered" evidence="1">
    <location>
        <begin position="1"/>
        <end position="233"/>
    </location>
</feature>
<reference evidence="2 3" key="1">
    <citation type="submission" date="2020-07" db="EMBL/GenBank/DDBJ databases">
        <title>Genomic Encyclopedia of Type Strains, Phase IV (KMG-V): Genome sequencing to study the core and pangenomes of soil and plant-associated prokaryotes.</title>
        <authorList>
            <person name="Whitman W."/>
        </authorList>
    </citation>
    <scope>NUCLEOTIDE SEQUENCE [LARGE SCALE GENOMIC DNA]</scope>
    <source>
        <strain evidence="2 3">RH2WT43</strain>
    </source>
</reference>